<accession>A0AAW1PBB5</accession>
<feature type="domain" description="Glycosyltransferase 61 catalytic" evidence="4">
    <location>
        <begin position="178"/>
        <end position="361"/>
    </location>
</feature>
<name>A0AAW1PBB5_9CHLO</name>
<keyword evidence="2" id="KW-0808">Transferase</keyword>
<dbReference type="Pfam" id="PF04577">
    <property type="entry name" value="Glyco_transf_61"/>
    <property type="match status" value="1"/>
</dbReference>
<sequence>MPFRQHGYSTADSAAALRQVVVIASFLCLLGCALARKHELTAEGVEGTQRPKVAVDCHQRGPVHLCRIHNFLYKADTIHGTRWELGMALPFFYTPNFDDTETDVISNSSALAAASGGSESIFLPGPCTVNNAPAWGCPSNAVRVFRSPPEDRARACSQALQYRDPVVLVYRNFPNMMHWLSDQVIPYFFAIDEFGMANETIQIMTLDEVGYHHNFKKIAMMDAVWQKLSGNPVADMADHVRENICAPAAILGGAAHALTQYNIPLQYHEVRRDSPRYQRFAPWLLGKYDLAHASEIPDAKKPRLVLIDRSTEPTRTIVNQDEFMRIASEFTRARLVKFEELNFAEQLKLVSETDILIGVHGIVP</sequence>
<dbReference type="Proteomes" id="UP001465755">
    <property type="component" value="Unassembled WGS sequence"/>
</dbReference>
<keyword evidence="1" id="KW-0328">Glycosyltransferase</keyword>
<dbReference type="InterPro" id="IPR049625">
    <property type="entry name" value="Glyco_transf_61_cat"/>
</dbReference>
<evidence type="ECO:0000256" key="1">
    <source>
        <dbReference type="ARBA" id="ARBA00022676"/>
    </source>
</evidence>
<evidence type="ECO:0000259" key="4">
    <source>
        <dbReference type="Pfam" id="PF04577"/>
    </source>
</evidence>
<reference evidence="5 6" key="1">
    <citation type="journal article" date="2024" name="Nat. Commun.">
        <title>Phylogenomics reveals the evolutionary origins of lichenization in chlorophyte algae.</title>
        <authorList>
            <person name="Puginier C."/>
            <person name="Libourel C."/>
            <person name="Otte J."/>
            <person name="Skaloud P."/>
            <person name="Haon M."/>
            <person name="Grisel S."/>
            <person name="Petersen M."/>
            <person name="Berrin J.G."/>
            <person name="Delaux P.M."/>
            <person name="Dal Grande F."/>
            <person name="Keller J."/>
        </authorList>
    </citation>
    <scope>NUCLEOTIDE SEQUENCE [LARGE SCALE GENOMIC DNA]</scope>
    <source>
        <strain evidence="5 6">SAG 2036</strain>
    </source>
</reference>
<protein>
    <recommendedName>
        <fullName evidence="4">Glycosyltransferase 61 catalytic domain-containing protein</fullName>
    </recommendedName>
</protein>
<dbReference type="AlphaFoldDB" id="A0AAW1PBB5"/>
<dbReference type="GO" id="GO:0016763">
    <property type="term" value="F:pentosyltransferase activity"/>
    <property type="evidence" value="ECO:0007669"/>
    <property type="project" value="UniProtKB-ARBA"/>
</dbReference>
<evidence type="ECO:0000256" key="2">
    <source>
        <dbReference type="ARBA" id="ARBA00022679"/>
    </source>
</evidence>
<dbReference type="InterPro" id="IPR007657">
    <property type="entry name" value="Glycosyltransferase_61"/>
</dbReference>
<dbReference type="EMBL" id="JALJOQ010000045">
    <property type="protein sequence ID" value="KAK9805079.1"/>
    <property type="molecule type" value="Genomic_DNA"/>
</dbReference>
<evidence type="ECO:0000313" key="5">
    <source>
        <dbReference type="EMBL" id="KAK9805079.1"/>
    </source>
</evidence>
<proteinExistence type="predicted"/>
<evidence type="ECO:0000313" key="6">
    <source>
        <dbReference type="Proteomes" id="UP001465755"/>
    </source>
</evidence>
<organism evidence="5 6">
    <name type="scientific">Symbiochloris irregularis</name>
    <dbReference type="NCBI Taxonomy" id="706552"/>
    <lineage>
        <taxon>Eukaryota</taxon>
        <taxon>Viridiplantae</taxon>
        <taxon>Chlorophyta</taxon>
        <taxon>core chlorophytes</taxon>
        <taxon>Trebouxiophyceae</taxon>
        <taxon>Trebouxiales</taxon>
        <taxon>Trebouxiaceae</taxon>
        <taxon>Symbiochloris</taxon>
    </lineage>
</organism>
<dbReference type="PANTHER" id="PTHR20961">
    <property type="entry name" value="GLYCOSYLTRANSFERASE"/>
    <property type="match status" value="1"/>
</dbReference>
<evidence type="ECO:0000256" key="3">
    <source>
        <dbReference type="ARBA" id="ARBA00023180"/>
    </source>
</evidence>
<dbReference type="GO" id="GO:0005794">
    <property type="term" value="C:Golgi apparatus"/>
    <property type="evidence" value="ECO:0007669"/>
    <property type="project" value="UniProtKB-ARBA"/>
</dbReference>
<keyword evidence="3" id="KW-0325">Glycoprotein</keyword>
<keyword evidence="6" id="KW-1185">Reference proteome</keyword>
<comment type="caution">
    <text evidence="5">The sequence shown here is derived from an EMBL/GenBank/DDBJ whole genome shotgun (WGS) entry which is preliminary data.</text>
</comment>
<gene>
    <name evidence="5" type="ORF">WJX73_002024</name>
</gene>